<evidence type="ECO:0000256" key="1">
    <source>
        <dbReference type="ARBA" id="ARBA00012513"/>
    </source>
</evidence>
<dbReference type="SMART" id="SM00220">
    <property type="entry name" value="S_TKc"/>
    <property type="match status" value="1"/>
</dbReference>
<feature type="transmembrane region" description="Helical" evidence="7">
    <location>
        <begin position="314"/>
        <end position="336"/>
    </location>
</feature>
<dbReference type="GO" id="GO:0004674">
    <property type="term" value="F:protein serine/threonine kinase activity"/>
    <property type="evidence" value="ECO:0007669"/>
    <property type="project" value="UniProtKB-KW"/>
</dbReference>
<evidence type="ECO:0000256" key="6">
    <source>
        <dbReference type="ARBA" id="ARBA00022840"/>
    </source>
</evidence>
<dbReference type="EC" id="2.7.11.1" evidence="1"/>
<comment type="caution">
    <text evidence="9">The sequence shown here is derived from an EMBL/GenBank/DDBJ whole genome shotgun (WGS) entry which is preliminary data.</text>
</comment>
<keyword evidence="5" id="KW-0418">Kinase</keyword>
<keyword evidence="7" id="KW-0812">Transmembrane</keyword>
<keyword evidence="10" id="KW-1185">Reference proteome</keyword>
<evidence type="ECO:0000313" key="9">
    <source>
        <dbReference type="EMBL" id="GLZ80269.1"/>
    </source>
</evidence>
<feature type="domain" description="Protein kinase" evidence="8">
    <location>
        <begin position="2"/>
        <end position="244"/>
    </location>
</feature>
<keyword evidence="4" id="KW-0547">Nucleotide-binding</keyword>
<protein>
    <recommendedName>
        <fullName evidence="1">non-specific serine/threonine protein kinase</fullName>
        <ecNumber evidence="1">2.7.11.1</ecNumber>
    </recommendedName>
</protein>
<dbReference type="GO" id="GO:0005524">
    <property type="term" value="F:ATP binding"/>
    <property type="evidence" value="ECO:0007669"/>
    <property type="project" value="UniProtKB-KW"/>
</dbReference>
<dbReference type="InterPro" id="IPR011009">
    <property type="entry name" value="Kinase-like_dom_sf"/>
</dbReference>
<gene>
    <name evidence="9" type="ORF">Afil01_50760</name>
</gene>
<dbReference type="SUPFAM" id="SSF56112">
    <property type="entry name" value="Protein kinase-like (PK-like)"/>
    <property type="match status" value="1"/>
</dbReference>
<reference evidence="9" key="1">
    <citation type="submission" date="2023-03" db="EMBL/GenBank/DDBJ databases">
        <title>Actinorhabdospora filicis NBRC 111898.</title>
        <authorList>
            <person name="Ichikawa N."/>
            <person name="Sato H."/>
            <person name="Tonouchi N."/>
        </authorList>
    </citation>
    <scope>NUCLEOTIDE SEQUENCE</scope>
    <source>
        <strain evidence="9">NBRC 111898</strain>
    </source>
</reference>
<sequence>MDRILGRLAEDATATTYDAADAAGHRFVYTVGKAAAVDEPAYTAWARTLTEVSAHPRLATVHSGGVGADGRPYLVTGAGERTLAEALTTEPPGPEAVLTAIADAADGLAALHARGLRHGAVCASTILLDGAGAARLAGFDTRAPEMGLAATAGAFTAPEGDGGPPSDVYGLAAVAYTALGGVLPYAAAPGDPGLRRQQITDLPGVPGAVTGILRIALHPDPAARPSAGTLRDVLSAATVDAPAIAALPPTAVGAEVRPVNDTVVSINIAVAGAAAAGIAVAAAVVAAPAVATALTTAGSGAGKAIAAKGGAGALIGKIAVGVVGLAVVAAAVVIGVQALGNGGDGGDVALNPPVSPAPSQPPFDYTGLRFTEPGGGETITLTGGRFEKQGADQFQTYTWTLVGEPAKSDLDGDGDLDAVVALRRDGFETGDTYLTAFLWTDGAPAQAKNWADGICEVTSLTAEGKQVTAKLKATSPALGCYGPAQDALTDETVTFGLQDGWFAQTAPKLGAGDRCNFAPGDEPNDFLSPVTPRVAPDPASPEIPGDFTTIAYTTAGQGNWAVARLFAGDGTVSCGWIPLDAD</sequence>
<proteinExistence type="predicted"/>
<evidence type="ECO:0000256" key="5">
    <source>
        <dbReference type="ARBA" id="ARBA00022777"/>
    </source>
</evidence>
<dbReference type="EMBL" id="BSTX01000004">
    <property type="protein sequence ID" value="GLZ80269.1"/>
    <property type="molecule type" value="Genomic_DNA"/>
</dbReference>
<keyword evidence="6" id="KW-0067">ATP-binding</keyword>
<keyword evidence="7" id="KW-0472">Membrane</keyword>
<evidence type="ECO:0000313" key="10">
    <source>
        <dbReference type="Proteomes" id="UP001165079"/>
    </source>
</evidence>
<keyword evidence="7" id="KW-1133">Transmembrane helix</keyword>
<evidence type="ECO:0000256" key="4">
    <source>
        <dbReference type="ARBA" id="ARBA00022741"/>
    </source>
</evidence>
<dbReference type="PANTHER" id="PTHR43289">
    <property type="entry name" value="MITOGEN-ACTIVATED PROTEIN KINASE KINASE KINASE 20-RELATED"/>
    <property type="match status" value="1"/>
</dbReference>
<evidence type="ECO:0000256" key="3">
    <source>
        <dbReference type="ARBA" id="ARBA00022679"/>
    </source>
</evidence>
<dbReference type="Proteomes" id="UP001165079">
    <property type="component" value="Unassembled WGS sequence"/>
</dbReference>
<accession>A0A9W6WB45</accession>
<evidence type="ECO:0000256" key="7">
    <source>
        <dbReference type="SAM" id="Phobius"/>
    </source>
</evidence>
<dbReference type="Gene3D" id="1.10.510.10">
    <property type="entry name" value="Transferase(Phosphotransferase) domain 1"/>
    <property type="match status" value="1"/>
</dbReference>
<feature type="transmembrane region" description="Helical" evidence="7">
    <location>
        <begin position="268"/>
        <end position="294"/>
    </location>
</feature>
<evidence type="ECO:0000256" key="2">
    <source>
        <dbReference type="ARBA" id="ARBA00022527"/>
    </source>
</evidence>
<evidence type="ECO:0000259" key="8">
    <source>
        <dbReference type="PROSITE" id="PS50011"/>
    </source>
</evidence>
<organism evidence="9 10">
    <name type="scientific">Actinorhabdospora filicis</name>
    <dbReference type="NCBI Taxonomy" id="1785913"/>
    <lineage>
        <taxon>Bacteria</taxon>
        <taxon>Bacillati</taxon>
        <taxon>Actinomycetota</taxon>
        <taxon>Actinomycetes</taxon>
        <taxon>Micromonosporales</taxon>
        <taxon>Micromonosporaceae</taxon>
        <taxon>Actinorhabdospora</taxon>
    </lineage>
</organism>
<dbReference type="AlphaFoldDB" id="A0A9W6WB45"/>
<dbReference type="PANTHER" id="PTHR43289:SF6">
    <property type="entry name" value="SERINE_THREONINE-PROTEIN KINASE NEKL-3"/>
    <property type="match status" value="1"/>
</dbReference>
<dbReference type="InterPro" id="IPR000719">
    <property type="entry name" value="Prot_kinase_dom"/>
</dbReference>
<keyword evidence="2" id="KW-0723">Serine/threonine-protein kinase</keyword>
<dbReference type="PROSITE" id="PS50011">
    <property type="entry name" value="PROTEIN_KINASE_DOM"/>
    <property type="match status" value="1"/>
</dbReference>
<name>A0A9W6WB45_9ACTN</name>
<dbReference type="RefSeq" id="WP_285665425.1">
    <property type="nucleotide sequence ID" value="NZ_BSTX01000004.1"/>
</dbReference>
<keyword evidence="3" id="KW-0808">Transferase</keyword>